<dbReference type="Proteomes" id="UP001187415">
    <property type="component" value="Unassembled WGS sequence"/>
</dbReference>
<dbReference type="Gene3D" id="2.120.10.80">
    <property type="entry name" value="Kelch-type beta propeller"/>
    <property type="match status" value="1"/>
</dbReference>
<keyword evidence="3" id="KW-0863">Zinc-finger</keyword>
<dbReference type="InterPro" id="IPR022776">
    <property type="entry name" value="TRM13/UPF0224_CHHC_Znf_dom"/>
</dbReference>
<dbReference type="InterPro" id="IPR036236">
    <property type="entry name" value="Znf_C2H2_sf"/>
</dbReference>
<dbReference type="SUPFAM" id="SSF57667">
    <property type="entry name" value="beta-beta-alpha zinc fingers"/>
    <property type="match status" value="1"/>
</dbReference>
<feature type="domain" description="CHHC U11-48K-type" evidence="5">
    <location>
        <begin position="176"/>
        <end position="203"/>
    </location>
</feature>
<name>A0AA88SVE8_CHASR</name>
<dbReference type="AlphaFoldDB" id="A0AA88SVE8"/>
<evidence type="ECO:0000313" key="7">
    <source>
        <dbReference type="Proteomes" id="UP001187415"/>
    </source>
</evidence>
<feature type="domain" description="CHHC U11-48K-type" evidence="5">
    <location>
        <begin position="142"/>
        <end position="169"/>
    </location>
</feature>
<dbReference type="Pfam" id="PF01344">
    <property type="entry name" value="Kelch_1"/>
    <property type="match status" value="1"/>
</dbReference>
<comment type="caution">
    <text evidence="6">The sequence shown here is derived from an EMBL/GenBank/DDBJ whole genome shotgun (WGS) entry which is preliminary data.</text>
</comment>
<accession>A0AA88SVE8</accession>
<keyword evidence="7" id="KW-1185">Reference proteome</keyword>
<proteinExistence type="predicted"/>
<evidence type="ECO:0000256" key="2">
    <source>
        <dbReference type="ARBA" id="ARBA00022723"/>
    </source>
</evidence>
<keyword evidence="1" id="KW-0880">Kelch repeat</keyword>
<dbReference type="InterPro" id="IPR015915">
    <property type="entry name" value="Kelch-typ_b-propeller"/>
</dbReference>
<dbReference type="PROSITE" id="PS51800">
    <property type="entry name" value="ZF_CHHC_U11_48K"/>
    <property type="match status" value="2"/>
</dbReference>
<evidence type="ECO:0000256" key="1">
    <source>
        <dbReference type="ARBA" id="ARBA00022441"/>
    </source>
</evidence>
<dbReference type="InterPro" id="IPR006652">
    <property type="entry name" value="Kelch_1"/>
</dbReference>
<evidence type="ECO:0000256" key="4">
    <source>
        <dbReference type="ARBA" id="ARBA00022833"/>
    </source>
</evidence>
<organism evidence="6 7">
    <name type="scientific">Channa striata</name>
    <name type="common">Snakehead murrel</name>
    <name type="synonym">Ophicephalus striatus</name>
    <dbReference type="NCBI Taxonomy" id="64152"/>
    <lineage>
        <taxon>Eukaryota</taxon>
        <taxon>Metazoa</taxon>
        <taxon>Chordata</taxon>
        <taxon>Craniata</taxon>
        <taxon>Vertebrata</taxon>
        <taxon>Euteleostomi</taxon>
        <taxon>Actinopterygii</taxon>
        <taxon>Neopterygii</taxon>
        <taxon>Teleostei</taxon>
        <taxon>Neoteleostei</taxon>
        <taxon>Acanthomorphata</taxon>
        <taxon>Anabantaria</taxon>
        <taxon>Anabantiformes</taxon>
        <taxon>Channoidei</taxon>
        <taxon>Channidae</taxon>
        <taxon>Channa</taxon>
    </lineage>
</organism>
<keyword evidence="2" id="KW-0479">Metal-binding</keyword>
<keyword evidence="4" id="KW-0862">Zinc</keyword>
<protein>
    <recommendedName>
        <fullName evidence="5">CHHC U11-48K-type domain-containing protein</fullName>
    </recommendedName>
</protein>
<gene>
    <name evidence="6" type="ORF">Q5P01_008076</name>
</gene>
<dbReference type="SUPFAM" id="SSF117281">
    <property type="entry name" value="Kelch motif"/>
    <property type="match status" value="1"/>
</dbReference>
<evidence type="ECO:0000259" key="5">
    <source>
        <dbReference type="PROSITE" id="PS51800"/>
    </source>
</evidence>
<dbReference type="PANTHER" id="PTHR21402:SF5">
    <property type="entry name" value="GAMETOCYTE SPECIFIC FACTOR 1"/>
    <property type="match status" value="1"/>
</dbReference>
<dbReference type="InterPro" id="IPR051591">
    <property type="entry name" value="UPF0224_FAM112_RNA_Proc"/>
</dbReference>
<dbReference type="GO" id="GO:0008270">
    <property type="term" value="F:zinc ion binding"/>
    <property type="evidence" value="ECO:0007669"/>
    <property type="project" value="UniProtKB-KW"/>
</dbReference>
<dbReference type="Pfam" id="PF05253">
    <property type="entry name" value="zf-U11-48K"/>
    <property type="match status" value="2"/>
</dbReference>
<sequence length="283" mass="31923">MVNCGQLPPWSSTPKTVTLNGHIYFVRDDSAEVDVYNPQTNVWDKTSPMSQIHIGGSVAALDGKLYVSGGFGYTTKLSDVVEAYDPITRTCVRFRLLHVQSSLKMAAIRFGTTSGPSRIATAGRAQLHEDNAEKSNCDPDKLVQCPFDKNHQIRSSRFPYHLLKCKKNHPKLARELKTCPFNARHLVHKHELAHHTETCEDRISIGSEEGETTNENRKWQVPVTSWVNPNTTEDWDNEVDDDAPPFVWGVNTVLNQRLDMRPTSNLRPTFRAPSTLPWSGFKP</sequence>
<dbReference type="PANTHER" id="PTHR21402">
    <property type="entry name" value="GAMETOCYTE SPECIFIC FACTOR 1-RELATED"/>
    <property type="match status" value="1"/>
</dbReference>
<evidence type="ECO:0000313" key="6">
    <source>
        <dbReference type="EMBL" id="KAK2851800.1"/>
    </source>
</evidence>
<dbReference type="EMBL" id="JAUPFM010000005">
    <property type="protein sequence ID" value="KAK2851800.1"/>
    <property type="molecule type" value="Genomic_DNA"/>
</dbReference>
<reference evidence="6" key="1">
    <citation type="submission" date="2023-07" db="EMBL/GenBank/DDBJ databases">
        <title>Chromosome-level Genome Assembly of Striped Snakehead (Channa striata).</title>
        <authorList>
            <person name="Liu H."/>
        </authorList>
    </citation>
    <scope>NUCLEOTIDE SEQUENCE</scope>
    <source>
        <strain evidence="6">Gz</strain>
        <tissue evidence="6">Muscle</tissue>
    </source>
</reference>
<evidence type="ECO:0000256" key="3">
    <source>
        <dbReference type="ARBA" id="ARBA00022771"/>
    </source>
</evidence>